<organism evidence="1 2">
    <name type="scientific">Schizothecium vesticola</name>
    <dbReference type="NCBI Taxonomy" id="314040"/>
    <lineage>
        <taxon>Eukaryota</taxon>
        <taxon>Fungi</taxon>
        <taxon>Dikarya</taxon>
        <taxon>Ascomycota</taxon>
        <taxon>Pezizomycotina</taxon>
        <taxon>Sordariomycetes</taxon>
        <taxon>Sordariomycetidae</taxon>
        <taxon>Sordariales</taxon>
        <taxon>Schizotheciaceae</taxon>
        <taxon>Schizothecium</taxon>
    </lineage>
</organism>
<name>A0AA40K7Z1_9PEZI</name>
<protein>
    <submittedName>
        <fullName evidence="1">Uncharacterized protein</fullName>
    </submittedName>
</protein>
<comment type="caution">
    <text evidence="1">The sequence shown here is derived from an EMBL/GenBank/DDBJ whole genome shotgun (WGS) entry which is preliminary data.</text>
</comment>
<dbReference type="EMBL" id="JAUKUD010000003">
    <property type="protein sequence ID" value="KAK0749353.1"/>
    <property type="molecule type" value="Genomic_DNA"/>
</dbReference>
<evidence type="ECO:0000313" key="1">
    <source>
        <dbReference type="EMBL" id="KAK0749353.1"/>
    </source>
</evidence>
<sequence>MATAASAGHGGLSDAALKAALAEASLIVHCPPDIPLDAEIVGVCALDEMHAVPNGLGWIAADFMAWKTLFHDHWFSTLNIKKFSKDFSGLDLEDGNNGEKILGKHRDEIAGLPANNTLFVPAFLDMIATRARVAYERKTTLFIMCFAPVTAEQTVVVDFGMDVKVRTYIPVDWIRIVIRDAVGHDMQVVFLTPSPLTGGWMCRPTLFPMPIAGATSESVRRIIAKTCGGIFADSCVKIFTTRDTPLLTPEQRICVQYHDMMPVGPTDYQTMRLHLFQRGIHEALERRACPLAKSHVFHFDPKTDAWATLAPRRHRSLVQFWGKKWDQAGAVEEVFDRFAFLGEAHGGTRTSQVFWLKYLTSIELETCPGDWGKGVTGPTPTYFQNFIRDDDPTDNTFKRVFDTVEFRTSSMAFAHIAVKALSLVVPGADCRFWIDEEGQNNEGYSLMRTSFCGILNLVDHPAVFPGEIRHDYMYIRFYRASRWIAAAMAIKFLKLTKPGAAIKPFIDNEIAPLINEIRKTQCSILKEDGRLRDLGAKWLKSLSL</sequence>
<accession>A0AA40K7Z1</accession>
<proteinExistence type="predicted"/>
<keyword evidence="2" id="KW-1185">Reference proteome</keyword>
<feature type="non-terminal residue" evidence="1">
    <location>
        <position position="544"/>
    </location>
</feature>
<gene>
    <name evidence="1" type="ORF">B0T18DRAFT_298412</name>
</gene>
<dbReference type="Proteomes" id="UP001172155">
    <property type="component" value="Unassembled WGS sequence"/>
</dbReference>
<evidence type="ECO:0000313" key="2">
    <source>
        <dbReference type="Proteomes" id="UP001172155"/>
    </source>
</evidence>
<dbReference type="AlphaFoldDB" id="A0AA40K7Z1"/>
<reference evidence="1" key="1">
    <citation type="submission" date="2023-06" db="EMBL/GenBank/DDBJ databases">
        <title>Genome-scale phylogeny and comparative genomics of the fungal order Sordariales.</title>
        <authorList>
            <consortium name="Lawrence Berkeley National Laboratory"/>
            <person name="Hensen N."/>
            <person name="Bonometti L."/>
            <person name="Westerberg I."/>
            <person name="Brannstrom I.O."/>
            <person name="Guillou S."/>
            <person name="Cros-Aarteil S."/>
            <person name="Calhoun S."/>
            <person name="Haridas S."/>
            <person name="Kuo A."/>
            <person name="Mondo S."/>
            <person name="Pangilinan J."/>
            <person name="Riley R."/>
            <person name="LaButti K."/>
            <person name="Andreopoulos B."/>
            <person name="Lipzen A."/>
            <person name="Chen C."/>
            <person name="Yanf M."/>
            <person name="Daum C."/>
            <person name="Ng V."/>
            <person name="Clum A."/>
            <person name="Steindorff A."/>
            <person name="Ohm R."/>
            <person name="Martin F."/>
            <person name="Silar P."/>
            <person name="Natvig D."/>
            <person name="Lalanne C."/>
            <person name="Gautier V."/>
            <person name="Ament-velasquez S.L."/>
            <person name="Kruys A."/>
            <person name="Hutchinson M.I."/>
            <person name="Powell A.J."/>
            <person name="Barry K."/>
            <person name="Miller A.N."/>
            <person name="Grigoriev I.V."/>
            <person name="Debuchy R."/>
            <person name="Gladieux P."/>
            <person name="Thoren M.H."/>
            <person name="Johannesson H."/>
        </authorList>
    </citation>
    <scope>NUCLEOTIDE SEQUENCE</scope>
    <source>
        <strain evidence="1">SMH3187-1</strain>
    </source>
</reference>